<organism evidence="2 3">
    <name type="scientific">Friedmanniomyces endolithicus</name>
    <dbReference type="NCBI Taxonomy" id="329885"/>
    <lineage>
        <taxon>Eukaryota</taxon>
        <taxon>Fungi</taxon>
        <taxon>Dikarya</taxon>
        <taxon>Ascomycota</taxon>
        <taxon>Pezizomycotina</taxon>
        <taxon>Dothideomycetes</taxon>
        <taxon>Dothideomycetidae</taxon>
        <taxon>Mycosphaerellales</taxon>
        <taxon>Teratosphaeriaceae</taxon>
        <taxon>Friedmanniomyces</taxon>
    </lineage>
</organism>
<reference evidence="2" key="1">
    <citation type="submission" date="2023-06" db="EMBL/GenBank/DDBJ databases">
        <title>Black Yeasts Isolated from many extreme environments.</title>
        <authorList>
            <person name="Coleine C."/>
            <person name="Stajich J.E."/>
            <person name="Selbmann L."/>
        </authorList>
    </citation>
    <scope>NUCLEOTIDE SEQUENCE</scope>
    <source>
        <strain evidence="2">CCFEE 5200</strain>
    </source>
</reference>
<evidence type="ECO:0000313" key="2">
    <source>
        <dbReference type="EMBL" id="KAK0962665.1"/>
    </source>
</evidence>
<keyword evidence="3" id="KW-1185">Reference proteome</keyword>
<protein>
    <submittedName>
        <fullName evidence="2">Uncharacterized protein</fullName>
    </submittedName>
</protein>
<feature type="region of interest" description="Disordered" evidence="1">
    <location>
        <begin position="61"/>
        <end position="84"/>
    </location>
</feature>
<accession>A0AAN6H9S9</accession>
<proteinExistence type="predicted"/>
<sequence length="380" mass="41824">MKLTFCKHIHVTTQQRSYVKPILSSALHTETSTAAATTAATTTAAANPVATLKNCVAMADTQDSPQRPSSAYTSPNNHNTSSAQSQLLALPRELRNAIIGYCLAGAYSQRIFTHGKPCPPFDAIFSSAQCVTIAPTRHTGLHLVNRQLYDEVREERVALPAQRLPDRHIYNLNGNPPLSRAALSKALNQTKSGAGTDLVVWQPVPSYETLASTMAIISRSAHLGFLQTTKVHIITYSEDPYAFLPLSLVPGWCDIATWADLSNVHTLLVQPLRVVDDDDDDDEPLVPPQNFQVKKLHPDYEPTVESLETVCVPGVSHIGAILSEPSMHHRAIVAQRSLQPNTEVITRREADALARELGWPGPTDWQMRLRVAVLWWRTAV</sequence>
<dbReference type="AlphaFoldDB" id="A0AAN6H9S9"/>
<evidence type="ECO:0000256" key="1">
    <source>
        <dbReference type="SAM" id="MobiDB-lite"/>
    </source>
</evidence>
<comment type="caution">
    <text evidence="2">The sequence shown here is derived from an EMBL/GenBank/DDBJ whole genome shotgun (WGS) entry which is preliminary data.</text>
</comment>
<name>A0AAN6H9S9_9PEZI</name>
<gene>
    <name evidence="2" type="ORF">LTR91_019358</name>
</gene>
<dbReference type="Proteomes" id="UP001175353">
    <property type="component" value="Unassembled WGS sequence"/>
</dbReference>
<dbReference type="EMBL" id="JAUJLE010000290">
    <property type="protein sequence ID" value="KAK0962665.1"/>
    <property type="molecule type" value="Genomic_DNA"/>
</dbReference>
<evidence type="ECO:0000313" key="3">
    <source>
        <dbReference type="Proteomes" id="UP001175353"/>
    </source>
</evidence>